<evidence type="ECO:0000313" key="7">
    <source>
        <dbReference type="EMBL" id="MBR0667553.1"/>
    </source>
</evidence>
<dbReference type="PIRSF" id="PIRSF035875">
    <property type="entry name" value="RNase_BN"/>
    <property type="match status" value="1"/>
</dbReference>
<evidence type="ECO:0000256" key="1">
    <source>
        <dbReference type="ARBA" id="ARBA00004651"/>
    </source>
</evidence>
<keyword evidence="2" id="KW-1003">Cell membrane</keyword>
<evidence type="ECO:0000256" key="6">
    <source>
        <dbReference type="SAM" id="Phobius"/>
    </source>
</evidence>
<reference evidence="8" key="1">
    <citation type="journal article" date="2021" name="Syst. Appl. Microbiol.">
        <title>Roseomonas hellenica sp. nov., isolated from roots of wild-growing Alkanna tinctoria.</title>
        <authorList>
            <person name="Rat A."/>
            <person name="Naranjo H.D."/>
            <person name="Lebbe L."/>
            <person name="Cnockaert M."/>
            <person name="Krigas N."/>
            <person name="Grigoriadou K."/>
            <person name="Maloupa E."/>
            <person name="Willems A."/>
        </authorList>
    </citation>
    <scope>NUCLEOTIDE SEQUENCE [LARGE SCALE GENOMIC DNA]</scope>
    <source>
        <strain evidence="8">LMG 31523</strain>
    </source>
</reference>
<dbReference type="Proteomes" id="UP001196870">
    <property type="component" value="Unassembled WGS sequence"/>
</dbReference>
<sequence length="297" mass="30391">MLGRIRTLAVDTVMGFIADECLSRAAAIAYYTLFSIAPLLVIATAIAGFAFGEDAVQGAVAGQLEGTVGRDAAVAVQEMVRGASDATEGGIAAAIGITMLLLAASGAFGELQSALNAIWKTTGPPAGTQISRFLRAKAAAIGLVAATGFLLLVSLIVSAAIKALGSWIGGVLPETVVLLQWIAFFVPLAILTLLFGAIYKVLPDRDIAWRDVLVGAFATALLFSIGKTAIGLYLGSSSIGTSFGAAGALVVLLVWVNYSAVIFLLGAEFTRAWANMHGSCSDAPVPADSGGRNARAN</sequence>
<dbReference type="InterPro" id="IPR017039">
    <property type="entry name" value="Virul_fac_BrkB"/>
</dbReference>
<accession>A0ABS5F528</accession>
<dbReference type="PANTHER" id="PTHR30213">
    <property type="entry name" value="INNER MEMBRANE PROTEIN YHJD"/>
    <property type="match status" value="1"/>
</dbReference>
<dbReference type="PANTHER" id="PTHR30213:SF1">
    <property type="entry name" value="INNER MEMBRANE PROTEIN YHJD"/>
    <property type="match status" value="1"/>
</dbReference>
<name>A0ABS5F528_9PROT</name>
<proteinExistence type="predicted"/>
<feature type="transmembrane region" description="Helical" evidence="6">
    <location>
        <begin position="214"/>
        <end position="234"/>
    </location>
</feature>
<keyword evidence="3 6" id="KW-0812">Transmembrane</keyword>
<comment type="subcellular location">
    <subcellularLocation>
        <location evidence="1">Cell membrane</location>
        <topology evidence="1">Multi-pass membrane protein</topology>
    </subcellularLocation>
</comment>
<evidence type="ECO:0000256" key="5">
    <source>
        <dbReference type="ARBA" id="ARBA00023136"/>
    </source>
</evidence>
<dbReference type="RefSeq" id="WP_211855330.1">
    <property type="nucleotide sequence ID" value="NZ_JAAGBB010000036.1"/>
</dbReference>
<comment type="caution">
    <text evidence="7">The sequence shown here is derived from an EMBL/GenBank/DDBJ whole genome shotgun (WGS) entry which is preliminary data.</text>
</comment>
<dbReference type="EMBL" id="JAAGBB010000036">
    <property type="protein sequence ID" value="MBR0667553.1"/>
    <property type="molecule type" value="Genomic_DNA"/>
</dbReference>
<feature type="transmembrane region" description="Helical" evidence="6">
    <location>
        <begin position="91"/>
        <end position="111"/>
    </location>
</feature>
<organism evidence="7 8">
    <name type="scientific">Plastoroseomonas hellenica</name>
    <dbReference type="NCBI Taxonomy" id="2687306"/>
    <lineage>
        <taxon>Bacteria</taxon>
        <taxon>Pseudomonadati</taxon>
        <taxon>Pseudomonadota</taxon>
        <taxon>Alphaproteobacteria</taxon>
        <taxon>Acetobacterales</taxon>
        <taxon>Acetobacteraceae</taxon>
        <taxon>Plastoroseomonas</taxon>
    </lineage>
</organism>
<dbReference type="Pfam" id="PF03631">
    <property type="entry name" value="Virul_fac_BrkB"/>
    <property type="match status" value="1"/>
</dbReference>
<evidence type="ECO:0000256" key="3">
    <source>
        <dbReference type="ARBA" id="ARBA00022692"/>
    </source>
</evidence>
<feature type="transmembrane region" description="Helical" evidence="6">
    <location>
        <begin position="181"/>
        <end position="202"/>
    </location>
</feature>
<evidence type="ECO:0000256" key="4">
    <source>
        <dbReference type="ARBA" id="ARBA00022989"/>
    </source>
</evidence>
<feature type="transmembrane region" description="Helical" evidence="6">
    <location>
        <begin position="28"/>
        <end position="51"/>
    </location>
</feature>
<keyword evidence="4 6" id="KW-1133">Transmembrane helix</keyword>
<feature type="transmembrane region" description="Helical" evidence="6">
    <location>
        <begin position="138"/>
        <end position="161"/>
    </location>
</feature>
<feature type="transmembrane region" description="Helical" evidence="6">
    <location>
        <begin position="246"/>
        <end position="267"/>
    </location>
</feature>
<dbReference type="NCBIfam" id="TIGR00765">
    <property type="entry name" value="yihY_not_rbn"/>
    <property type="match status" value="1"/>
</dbReference>
<keyword evidence="8" id="KW-1185">Reference proteome</keyword>
<evidence type="ECO:0000313" key="8">
    <source>
        <dbReference type="Proteomes" id="UP001196870"/>
    </source>
</evidence>
<evidence type="ECO:0000256" key="2">
    <source>
        <dbReference type="ARBA" id="ARBA00022475"/>
    </source>
</evidence>
<gene>
    <name evidence="7" type="ORF">GXW71_24565</name>
</gene>
<protein>
    <submittedName>
        <fullName evidence="7">YihY/virulence factor BrkB family protein</fullName>
    </submittedName>
</protein>
<keyword evidence="5 6" id="KW-0472">Membrane</keyword>